<name>A0A7U2HUA8_PHANO</name>
<accession>A0A7U2HUA8</accession>
<protein>
    <submittedName>
        <fullName evidence="2">Uncharacterized protein</fullName>
    </submittedName>
</protein>
<dbReference type="EMBL" id="CP069023">
    <property type="protein sequence ID" value="QRC91018.1"/>
    <property type="molecule type" value="Genomic_DNA"/>
</dbReference>
<proteinExistence type="predicted"/>
<dbReference type="Proteomes" id="UP000663193">
    <property type="component" value="Chromosome 1"/>
</dbReference>
<evidence type="ECO:0000256" key="1">
    <source>
        <dbReference type="SAM" id="MobiDB-lite"/>
    </source>
</evidence>
<reference evidence="3" key="1">
    <citation type="journal article" date="2021" name="BMC Genomics">
        <title>Chromosome-level genome assembly and manually-curated proteome of model necrotroph Parastagonospora nodorum Sn15 reveals a genome-wide trove of candidate effector homologs, and redundancy of virulence-related functions within an accessory chromosome.</title>
        <authorList>
            <person name="Bertazzoni S."/>
            <person name="Jones D.A.B."/>
            <person name="Phan H.T."/>
            <person name="Tan K.-C."/>
            <person name="Hane J.K."/>
        </authorList>
    </citation>
    <scope>NUCLEOTIDE SEQUENCE [LARGE SCALE GENOMIC DNA]</scope>
    <source>
        <strain evidence="3">SN15 / ATCC MYA-4574 / FGSC 10173)</strain>
    </source>
</reference>
<evidence type="ECO:0000313" key="2">
    <source>
        <dbReference type="EMBL" id="QRC91018.1"/>
    </source>
</evidence>
<feature type="region of interest" description="Disordered" evidence="1">
    <location>
        <begin position="1"/>
        <end position="22"/>
    </location>
</feature>
<feature type="compositionally biased region" description="Polar residues" evidence="1">
    <location>
        <begin position="1"/>
        <end position="11"/>
    </location>
</feature>
<organism evidence="2 3">
    <name type="scientific">Phaeosphaeria nodorum (strain SN15 / ATCC MYA-4574 / FGSC 10173)</name>
    <name type="common">Glume blotch fungus</name>
    <name type="synonym">Parastagonospora nodorum</name>
    <dbReference type="NCBI Taxonomy" id="321614"/>
    <lineage>
        <taxon>Eukaryota</taxon>
        <taxon>Fungi</taxon>
        <taxon>Dikarya</taxon>
        <taxon>Ascomycota</taxon>
        <taxon>Pezizomycotina</taxon>
        <taxon>Dothideomycetes</taxon>
        <taxon>Pleosporomycetidae</taxon>
        <taxon>Pleosporales</taxon>
        <taxon>Pleosporineae</taxon>
        <taxon>Phaeosphaeriaceae</taxon>
        <taxon>Parastagonospora</taxon>
    </lineage>
</organism>
<evidence type="ECO:0000313" key="3">
    <source>
        <dbReference type="Proteomes" id="UP000663193"/>
    </source>
</evidence>
<dbReference type="VEuPathDB" id="FungiDB:JI435_400870"/>
<gene>
    <name evidence="2" type="ORF">JI435_400870</name>
</gene>
<keyword evidence="3" id="KW-1185">Reference proteome</keyword>
<sequence>MVFHRSSTPHIQSGKFDEQSAATSSVSSLSHFQDLQSQDRYLVTYSDIASKQLMGQSMPLRRNMRIATPRTSNMHGCSVLRH</sequence>
<dbReference type="AlphaFoldDB" id="A0A7U2HUA8"/>